<dbReference type="CDD" id="cd17933">
    <property type="entry name" value="DEXSc_RecD-like"/>
    <property type="match status" value="1"/>
</dbReference>
<evidence type="ECO:0000313" key="4">
    <source>
        <dbReference type="EMBL" id="BDC98938.1"/>
    </source>
</evidence>
<feature type="domain" description="UvrD-like helicase C-terminal" evidence="3">
    <location>
        <begin position="409"/>
        <end position="459"/>
    </location>
</feature>
<dbReference type="Proteomes" id="UP001354989">
    <property type="component" value="Chromosome"/>
</dbReference>
<dbReference type="InterPro" id="IPR027785">
    <property type="entry name" value="UvrD-like_helicase_C"/>
</dbReference>
<evidence type="ECO:0000313" key="5">
    <source>
        <dbReference type="Proteomes" id="UP001354989"/>
    </source>
</evidence>
<evidence type="ECO:0000256" key="1">
    <source>
        <dbReference type="ARBA" id="ARBA00022741"/>
    </source>
</evidence>
<dbReference type="EMBL" id="AP025292">
    <property type="protein sequence ID" value="BDC98938.1"/>
    <property type="molecule type" value="Genomic_DNA"/>
</dbReference>
<reference evidence="4 5" key="1">
    <citation type="submission" date="2021-12" db="EMBL/GenBank/DDBJ databases">
        <title>Genome sequencing of bacteria with rrn-lacking chromosome and rrn-plasmid.</title>
        <authorList>
            <person name="Anda M."/>
            <person name="Iwasaki W."/>
        </authorList>
    </citation>
    <scope>NUCLEOTIDE SEQUENCE [LARGE SCALE GENOMIC DNA]</scope>
    <source>
        <strain evidence="4 5">NBRC 101262</strain>
    </source>
</reference>
<dbReference type="Pfam" id="PF13538">
    <property type="entry name" value="UvrD_C_2"/>
    <property type="match status" value="1"/>
</dbReference>
<sequence>MTKFASLLTSHFPHQPTAGQHQLFGLLDDFIREEQQQVFILRGYAGTGKTSVISALTKSLPSVAYRSVLMAPTGRASKVMANYAKRRAFTIHRLIYKQSVDEMTGSLYFELQKNNAKRTLFIVDEASMLNDDTGYQKGGLLQDLLQFVFADRSNRLLLVGDVAQLPPVGHSQSPALEHHHLESRYGFQVRQFELNEVVRQAEGSGILSNATMLRSMIQQNHGAGFRFQITGFEDIYRMTGQRLEDGLRYAYDKFGVEGTAIITRSNKSAVQYNQYIRRQIHFREEAIEAGDYLMIVKNNYSILPDDAPAGFLANGDFVEVMKVVNTEERYGLRFASLELRLLDVDGQLPFEAMVCLDTLTAETPAMPEDQFRQLQDQVQNDYFEEGLTKVKFKEALRKDPYLNALQIKFAYALTCHKSQGGQWPAVFVDQGYLREDQVNQEWMRWLYTAMTRAREELFMMNFNDKFF</sequence>
<organism evidence="4 5">
    <name type="scientific">Persicobacter psychrovividus</name>
    <dbReference type="NCBI Taxonomy" id="387638"/>
    <lineage>
        <taxon>Bacteria</taxon>
        <taxon>Pseudomonadati</taxon>
        <taxon>Bacteroidota</taxon>
        <taxon>Cytophagia</taxon>
        <taxon>Cytophagales</taxon>
        <taxon>Persicobacteraceae</taxon>
        <taxon>Persicobacter</taxon>
    </lineage>
</organism>
<dbReference type="CDD" id="cd18809">
    <property type="entry name" value="SF1_C_RecD"/>
    <property type="match status" value="1"/>
</dbReference>
<gene>
    <name evidence="4" type="ORF">PEPS_12190</name>
</gene>
<keyword evidence="2" id="KW-0067">ATP-binding</keyword>
<keyword evidence="5" id="KW-1185">Reference proteome</keyword>
<dbReference type="PANTHER" id="PTHR43788">
    <property type="entry name" value="DNA2/NAM7 HELICASE FAMILY MEMBER"/>
    <property type="match status" value="1"/>
</dbReference>
<protein>
    <submittedName>
        <fullName evidence="4">ATP-dependent exodeoxyribonuclease</fullName>
    </submittedName>
</protein>
<dbReference type="Gene3D" id="3.40.50.300">
    <property type="entry name" value="P-loop containing nucleotide triphosphate hydrolases"/>
    <property type="match status" value="2"/>
</dbReference>
<keyword evidence="1" id="KW-0547">Nucleotide-binding</keyword>
<dbReference type="Pfam" id="PF13604">
    <property type="entry name" value="AAA_30"/>
    <property type="match status" value="1"/>
</dbReference>
<dbReference type="SUPFAM" id="SSF52540">
    <property type="entry name" value="P-loop containing nucleoside triphosphate hydrolases"/>
    <property type="match status" value="1"/>
</dbReference>
<evidence type="ECO:0000259" key="3">
    <source>
        <dbReference type="Pfam" id="PF13538"/>
    </source>
</evidence>
<dbReference type="PANTHER" id="PTHR43788:SF6">
    <property type="entry name" value="DNA HELICASE B"/>
    <property type="match status" value="1"/>
</dbReference>
<dbReference type="RefSeq" id="WP_338397965.1">
    <property type="nucleotide sequence ID" value="NZ_AP025292.1"/>
</dbReference>
<name>A0ABM7VDR4_9BACT</name>
<accession>A0ABM7VDR4</accession>
<dbReference type="InterPro" id="IPR027417">
    <property type="entry name" value="P-loop_NTPase"/>
</dbReference>
<evidence type="ECO:0000256" key="2">
    <source>
        <dbReference type="ARBA" id="ARBA00022840"/>
    </source>
</evidence>
<dbReference type="InterPro" id="IPR050534">
    <property type="entry name" value="Coronavir_polyprotein_1ab"/>
</dbReference>
<proteinExistence type="predicted"/>